<evidence type="ECO:0000313" key="3">
    <source>
        <dbReference type="Proteomes" id="UP000298138"/>
    </source>
</evidence>
<feature type="compositionally biased region" description="Acidic residues" evidence="1">
    <location>
        <begin position="128"/>
        <end position="141"/>
    </location>
</feature>
<proteinExistence type="predicted"/>
<feature type="compositionally biased region" description="Basic and acidic residues" evidence="1">
    <location>
        <begin position="230"/>
        <end position="239"/>
    </location>
</feature>
<dbReference type="AlphaFoldDB" id="A0A4S2N147"/>
<gene>
    <name evidence="2" type="ORF">EX30DRAFT_140322</name>
</gene>
<feature type="region of interest" description="Disordered" evidence="1">
    <location>
        <begin position="83"/>
        <end position="273"/>
    </location>
</feature>
<accession>A0A4S2N147</accession>
<feature type="compositionally biased region" description="Acidic residues" evidence="1">
    <location>
        <begin position="86"/>
        <end position="103"/>
    </location>
</feature>
<feature type="compositionally biased region" description="Acidic residues" evidence="1">
    <location>
        <begin position="151"/>
        <end position="161"/>
    </location>
</feature>
<feature type="compositionally biased region" description="Polar residues" evidence="1">
    <location>
        <begin position="107"/>
        <end position="117"/>
    </location>
</feature>
<name>A0A4S2N147_9PEZI</name>
<keyword evidence="3" id="KW-1185">Reference proteome</keyword>
<feature type="compositionally biased region" description="Low complexity" evidence="1">
    <location>
        <begin position="197"/>
        <end position="207"/>
    </location>
</feature>
<reference evidence="2 3" key="1">
    <citation type="submission" date="2019-04" db="EMBL/GenBank/DDBJ databases">
        <title>Comparative genomics and transcriptomics to analyze fruiting body development in filamentous ascomycetes.</title>
        <authorList>
            <consortium name="DOE Joint Genome Institute"/>
            <person name="Lutkenhaus R."/>
            <person name="Traeger S."/>
            <person name="Breuer J."/>
            <person name="Kuo A."/>
            <person name="Lipzen A."/>
            <person name="Pangilinan J."/>
            <person name="Dilworth D."/>
            <person name="Sandor L."/>
            <person name="Poggeler S."/>
            <person name="Barry K."/>
            <person name="Grigoriev I.V."/>
            <person name="Nowrousian M."/>
        </authorList>
    </citation>
    <scope>NUCLEOTIDE SEQUENCE [LARGE SCALE GENOMIC DNA]</scope>
    <source>
        <strain evidence="2 3">CBS 389.68</strain>
    </source>
</reference>
<evidence type="ECO:0000256" key="1">
    <source>
        <dbReference type="SAM" id="MobiDB-lite"/>
    </source>
</evidence>
<evidence type="ECO:0000313" key="2">
    <source>
        <dbReference type="EMBL" id="TGZ82757.1"/>
    </source>
</evidence>
<dbReference type="Proteomes" id="UP000298138">
    <property type="component" value="Unassembled WGS sequence"/>
</dbReference>
<feature type="region of interest" description="Disordered" evidence="1">
    <location>
        <begin position="1"/>
        <end position="37"/>
    </location>
</feature>
<dbReference type="InParanoid" id="A0A4S2N147"/>
<dbReference type="EMBL" id="ML220114">
    <property type="protein sequence ID" value="TGZ82757.1"/>
    <property type="molecule type" value="Genomic_DNA"/>
</dbReference>
<sequence length="273" mass="28535">MPPQTRKRKAEDAEDEGKDVEFLSLPSDSEADEEEEEDALLLLASATIALVDDRVKSLRDMERKFTIPRLISVLTSCRACDRYIDTGDEDDDSEGSGDSDDDMPTYSVASSNPTRSFGGTKRQRLEDPEAEINEDVEDAEMPDVAGGGTDEGIDVGADEAVEAQKAGDVDPEQALEAVTSTEVPEKEDEAVGDKSTATESEGAIGTEETAETAKPSTVDALKAAGASVEAGHEAAKVTEAEGMESSSKGAAEETAAAGVGGTGVGPEAKEDQL</sequence>
<protein>
    <submittedName>
        <fullName evidence="2">Uncharacterized protein</fullName>
    </submittedName>
</protein>
<organism evidence="2 3">
    <name type="scientific">Ascodesmis nigricans</name>
    <dbReference type="NCBI Taxonomy" id="341454"/>
    <lineage>
        <taxon>Eukaryota</taxon>
        <taxon>Fungi</taxon>
        <taxon>Dikarya</taxon>
        <taxon>Ascomycota</taxon>
        <taxon>Pezizomycotina</taxon>
        <taxon>Pezizomycetes</taxon>
        <taxon>Pezizales</taxon>
        <taxon>Ascodesmidaceae</taxon>
        <taxon>Ascodesmis</taxon>
    </lineage>
</organism>